<dbReference type="EMBL" id="BART01005816">
    <property type="protein sequence ID" value="GAG54247.1"/>
    <property type="molecule type" value="Genomic_DNA"/>
</dbReference>
<organism evidence="1">
    <name type="scientific">marine sediment metagenome</name>
    <dbReference type="NCBI Taxonomy" id="412755"/>
    <lineage>
        <taxon>unclassified sequences</taxon>
        <taxon>metagenomes</taxon>
        <taxon>ecological metagenomes</taxon>
    </lineage>
</organism>
<sequence length="72" mass="8487">KYSKKSSVTSRDISEYLDLPIAGVIEDDPKLLRRMEKGKLLFDNNTIFRSTLKEISEKILNYNSNKEFYILR</sequence>
<reference evidence="1" key="1">
    <citation type="journal article" date="2014" name="Front. Microbiol.">
        <title>High frequency of phylogenetically diverse reductive dehalogenase-homologous genes in deep subseafloor sedimentary metagenomes.</title>
        <authorList>
            <person name="Kawai M."/>
            <person name="Futagami T."/>
            <person name="Toyoda A."/>
            <person name="Takaki Y."/>
            <person name="Nishi S."/>
            <person name="Hori S."/>
            <person name="Arai W."/>
            <person name="Tsubouchi T."/>
            <person name="Morono Y."/>
            <person name="Uchiyama I."/>
            <person name="Ito T."/>
            <person name="Fujiyama A."/>
            <person name="Inagaki F."/>
            <person name="Takami H."/>
        </authorList>
    </citation>
    <scope>NUCLEOTIDE SEQUENCE</scope>
    <source>
        <strain evidence="1">Expedition CK06-06</strain>
    </source>
</reference>
<dbReference type="AlphaFoldDB" id="X0Z759"/>
<feature type="non-terminal residue" evidence="1">
    <location>
        <position position="1"/>
    </location>
</feature>
<protein>
    <submittedName>
        <fullName evidence="1">Uncharacterized protein</fullName>
    </submittedName>
</protein>
<accession>X0Z759</accession>
<name>X0Z759_9ZZZZ</name>
<evidence type="ECO:0000313" key="1">
    <source>
        <dbReference type="EMBL" id="GAG54247.1"/>
    </source>
</evidence>
<proteinExistence type="predicted"/>
<comment type="caution">
    <text evidence="1">The sequence shown here is derived from an EMBL/GenBank/DDBJ whole genome shotgun (WGS) entry which is preliminary data.</text>
</comment>
<gene>
    <name evidence="1" type="ORF">S01H4_13183</name>
</gene>